<keyword evidence="4" id="KW-1185">Reference proteome</keyword>
<dbReference type="OrthoDB" id="4559195at2"/>
<dbReference type="RefSeq" id="WP_106176907.1">
    <property type="nucleotide sequence ID" value="NZ_PVNH01000001.1"/>
</dbReference>
<name>A0A2T0M3Z7_9PSEU</name>
<evidence type="ECO:0000259" key="2">
    <source>
        <dbReference type="Pfam" id="PF01370"/>
    </source>
</evidence>
<organism evidence="3 4">
    <name type="scientific">Prauserella shujinwangii</name>
    <dbReference type="NCBI Taxonomy" id="1453103"/>
    <lineage>
        <taxon>Bacteria</taxon>
        <taxon>Bacillati</taxon>
        <taxon>Actinomycetota</taxon>
        <taxon>Actinomycetes</taxon>
        <taxon>Pseudonocardiales</taxon>
        <taxon>Pseudonocardiaceae</taxon>
        <taxon>Prauserella</taxon>
    </lineage>
</organism>
<sequence>MDRVVVLGGTGFVGRHLADAFAAAGHDVLVVARHQVPTPHPFASFDVAAATGPSFAAFLDGMEPDVVVDATGSSWGLGDEEMTSRCLVPTRRLLAALRHVRLRPRVVHLGSVLEYGPVPPGTPVNHGSAPPETAYGKAKLAASTALLAAAGSGRADAVVLRLSNAIGPGMPGESLVGRVLRALRSAAPGEPAVVRLKPLEAHRDYLDVRDVAEAVVAAAVADVSGQVLDIGSGKAVPVRDLVRLVVGSSGIPARIEEEPPARRDWWATMSWIEVDPTRAREVLGWRPRHDLGDTARWVWAGGDGGDAARQAGSTGAVGRVPPDREHR</sequence>
<accession>A0A2T0M3Z7</accession>
<feature type="domain" description="NAD-dependent epimerase/dehydratase" evidence="2">
    <location>
        <begin position="4"/>
        <end position="231"/>
    </location>
</feature>
<reference evidence="3 4" key="1">
    <citation type="submission" date="2018-03" db="EMBL/GenBank/DDBJ databases">
        <title>Genomic Encyclopedia of Type Strains, Phase III (KMG-III): the genomes of soil and plant-associated and newly described type strains.</title>
        <authorList>
            <person name="Whitman W."/>
        </authorList>
    </citation>
    <scope>NUCLEOTIDE SEQUENCE [LARGE SCALE GENOMIC DNA]</scope>
    <source>
        <strain evidence="3 4">CGMCC 4.7125</strain>
    </source>
</reference>
<dbReference type="PANTHER" id="PTHR43245">
    <property type="entry name" value="BIFUNCTIONAL POLYMYXIN RESISTANCE PROTEIN ARNA"/>
    <property type="match status" value="1"/>
</dbReference>
<proteinExistence type="predicted"/>
<dbReference type="EMBL" id="PVNH01000001">
    <property type="protein sequence ID" value="PRX51450.1"/>
    <property type="molecule type" value="Genomic_DNA"/>
</dbReference>
<dbReference type="Gene3D" id="3.40.50.720">
    <property type="entry name" value="NAD(P)-binding Rossmann-like Domain"/>
    <property type="match status" value="1"/>
</dbReference>
<dbReference type="AlphaFoldDB" id="A0A2T0M3Z7"/>
<protein>
    <submittedName>
        <fullName evidence="3">dTDP-6-deoxy-L-talose 4-dehydrogenase [NAD(P)+]</fullName>
    </submittedName>
</protein>
<dbReference type="Pfam" id="PF01370">
    <property type="entry name" value="Epimerase"/>
    <property type="match status" value="1"/>
</dbReference>
<evidence type="ECO:0000313" key="4">
    <source>
        <dbReference type="Proteomes" id="UP000238362"/>
    </source>
</evidence>
<dbReference type="SUPFAM" id="SSF51735">
    <property type="entry name" value="NAD(P)-binding Rossmann-fold domains"/>
    <property type="match status" value="1"/>
</dbReference>
<dbReference type="InterPro" id="IPR036291">
    <property type="entry name" value="NAD(P)-bd_dom_sf"/>
</dbReference>
<dbReference type="InterPro" id="IPR001509">
    <property type="entry name" value="Epimerase_deHydtase"/>
</dbReference>
<dbReference type="Gene3D" id="3.90.25.10">
    <property type="entry name" value="UDP-galactose 4-epimerase, domain 1"/>
    <property type="match status" value="1"/>
</dbReference>
<comment type="caution">
    <text evidence="3">The sequence shown here is derived from an EMBL/GenBank/DDBJ whole genome shotgun (WGS) entry which is preliminary data.</text>
</comment>
<gene>
    <name evidence="3" type="ORF">B0I33_101604</name>
</gene>
<dbReference type="PANTHER" id="PTHR43245:SF13">
    <property type="entry name" value="UDP-D-APIOSE_UDP-D-XYLOSE SYNTHASE 2"/>
    <property type="match status" value="1"/>
</dbReference>
<dbReference type="Proteomes" id="UP000238362">
    <property type="component" value="Unassembled WGS sequence"/>
</dbReference>
<feature type="region of interest" description="Disordered" evidence="1">
    <location>
        <begin position="302"/>
        <end position="327"/>
    </location>
</feature>
<dbReference type="InterPro" id="IPR050177">
    <property type="entry name" value="Lipid_A_modif_metabolic_enz"/>
</dbReference>
<evidence type="ECO:0000313" key="3">
    <source>
        <dbReference type="EMBL" id="PRX51450.1"/>
    </source>
</evidence>
<evidence type="ECO:0000256" key="1">
    <source>
        <dbReference type="SAM" id="MobiDB-lite"/>
    </source>
</evidence>